<dbReference type="Pfam" id="PF00520">
    <property type="entry name" value="Ion_trans"/>
    <property type="match status" value="1"/>
</dbReference>
<organism evidence="8 9">
    <name type="scientific">Batillaria attramentaria</name>
    <dbReference type="NCBI Taxonomy" id="370345"/>
    <lineage>
        <taxon>Eukaryota</taxon>
        <taxon>Metazoa</taxon>
        <taxon>Spiralia</taxon>
        <taxon>Lophotrochozoa</taxon>
        <taxon>Mollusca</taxon>
        <taxon>Gastropoda</taxon>
        <taxon>Caenogastropoda</taxon>
        <taxon>Sorbeoconcha</taxon>
        <taxon>Cerithioidea</taxon>
        <taxon>Batillariidae</taxon>
        <taxon>Batillaria</taxon>
    </lineage>
</organism>
<keyword evidence="4 5" id="KW-0472">Membrane</keyword>
<dbReference type="Pfam" id="PF25508">
    <property type="entry name" value="TRPM2"/>
    <property type="match status" value="1"/>
</dbReference>
<sequence>TTRKSVPLFCLLINGDENSLKTVLFALETKVPVILMKKRLKGSGGFADVIADVWQKASDEVENRRDESGSVRARITKKAGEAGHRYLEKHASSSETVRLLRDVFKHLDFISLYYKMLDSAIFEAFNRNNKTQKVRSLLTMGIKQRQENLATAADGTERSFDMSSKEWQMNFLLEAMKKDSVDTVIMLLEELDISPLHERLSLDRLSRLVSTEPGLRREGSWYRREFRGRLQQHLKKLPLLPLSCSGVNCSKCATDDETDEHGMEEGTREDIPLQTLNTATGTTCLVAKQELFLWAVDTRRIKMALAVLGLCKDRVAAALFAQAVFKGMSESGAHPTEKKAIEEHAKLFQEIAVQTVKCCHEMREGETEYLLTKPCEWWGGVSVLQLAILTENKAFLAQSACQEMLTHIWRGDRQQQRLYEEHRIQPLLRVLARRPYRFLDTGLGDADCDTGLLACCSPQQMFAFNFFMRIGFLVLLSYEVLSHFQHSEELSPSFITLIAWIAAITVEKIRQVFERWNYLNILAILMFWLGMTAFCPVPEVATFGSVVLSIDIFFFFVRNLQLLVVFEDIGLMLIMSLHMIRDTFNFMVILLVVVMGYAVSSESLLYPVSATSAESLYHMPRKAYWQVFGELFLDEIENTGDAGCALLNSNQTDDNVMTLCTTMSFAGRHVVPVFLGVYIMITNVLLLNLLIARFKLVHKNKIA</sequence>
<feature type="transmembrane region" description="Helical" evidence="5">
    <location>
        <begin position="579"/>
        <end position="599"/>
    </location>
</feature>
<dbReference type="InterPro" id="IPR005821">
    <property type="entry name" value="Ion_trans_dom"/>
</dbReference>
<evidence type="ECO:0000313" key="9">
    <source>
        <dbReference type="Proteomes" id="UP001519460"/>
    </source>
</evidence>
<dbReference type="PANTHER" id="PTHR13800">
    <property type="entry name" value="TRANSIENT RECEPTOR POTENTIAL CATION CHANNEL, SUBFAMILY M, MEMBER 6"/>
    <property type="match status" value="1"/>
</dbReference>
<feature type="non-terminal residue" evidence="8">
    <location>
        <position position="1"/>
    </location>
</feature>
<dbReference type="EMBL" id="JACVVK020000811">
    <property type="protein sequence ID" value="KAK7443981.1"/>
    <property type="molecule type" value="Genomic_DNA"/>
</dbReference>
<dbReference type="Proteomes" id="UP001519460">
    <property type="component" value="Unassembled WGS sequence"/>
</dbReference>
<evidence type="ECO:0000256" key="4">
    <source>
        <dbReference type="ARBA" id="ARBA00023136"/>
    </source>
</evidence>
<name>A0ABD0J069_9CAEN</name>
<dbReference type="PANTHER" id="PTHR13800:SF12">
    <property type="entry name" value="TRANSIENT RECEPTOR POTENTIAL CATION CHANNEL SUBFAMILY M MEMBER-LIKE 2"/>
    <property type="match status" value="1"/>
</dbReference>
<dbReference type="AlphaFoldDB" id="A0ABD0J069"/>
<evidence type="ECO:0000259" key="7">
    <source>
        <dbReference type="Pfam" id="PF25508"/>
    </source>
</evidence>
<proteinExistence type="predicted"/>
<evidence type="ECO:0000256" key="5">
    <source>
        <dbReference type="SAM" id="Phobius"/>
    </source>
</evidence>
<dbReference type="GO" id="GO:0016020">
    <property type="term" value="C:membrane"/>
    <property type="evidence" value="ECO:0007669"/>
    <property type="project" value="UniProtKB-SubCell"/>
</dbReference>
<keyword evidence="9" id="KW-1185">Reference proteome</keyword>
<comment type="subcellular location">
    <subcellularLocation>
        <location evidence="1">Membrane</location>
        <topology evidence="1">Multi-pass membrane protein</topology>
    </subcellularLocation>
</comment>
<dbReference type="InterPro" id="IPR050927">
    <property type="entry name" value="TRPM"/>
</dbReference>
<evidence type="ECO:0000259" key="6">
    <source>
        <dbReference type="Pfam" id="PF00520"/>
    </source>
</evidence>
<keyword evidence="2 5" id="KW-0812">Transmembrane</keyword>
<accession>A0ABD0J069</accession>
<protein>
    <submittedName>
        <fullName evidence="8">Uncharacterized protein</fullName>
    </submittedName>
</protein>
<evidence type="ECO:0000256" key="3">
    <source>
        <dbReference type="ARBA" id="ARBA00022989"/>
    </source>
</evidence>
<reference evidence="8 9" key="1">
    <citation type="journal article" date="2023" name="Sci. Data">
        <title>Genome assembly of the Korean intertidal mud-creeper Batillaria attramentaria.</title>
        <authorList>
            <person name="Patra A.K."/>
            <person name="Ho P.T."/>
            <person name="Jun S."/>
            <person name="Lee S.J."/>
            <person name="Kim Y."/>
            <person name="Won Y.J."/>
        </authorList>
    </citation>
    <scope>NUCLEOTIDE SEQUENCE [LARGE SCALE GENOMIC DNA]</scope>
    <source>
        <strain evidence="8">Wonlab-2016</strain>
    </source>
</reference>
<feature type="transmembrane region" description="Helical" evidence="5">
    <location>
        <begin position="466"/>
        <end position="484"/>
    </location>
</feature>
<keyword evidence="3 5" id="KW-1133">Transmembrane helix</keyword>
<comment type="caution">
    <text evidence="8">The sequence shown here is derived from an EMBL/GenBank/DDBJ whole genome shotgun (WGS) entry which is preliminary data.</text>
</comment>
<feature type="transmembrane region" description="Helical" evidence="5">
    <location>
        <begin position="518"/>
        <end position="534"/>
    </location>
</feature>
<evidence type="ECO:0000256" key="1">
    <source>
        <dbReference type="ARBA" id="ARBA00004141"/>
    </source>
</evidence>
<feature type="domain" description="TRPM-like" evidence="7">
    <location>
        <begin position="272"/>
        <end position="398"/>
    </location>
</feature>
<dbReference type="InterPro" id="IPR057366">
    <property type="entry name" value="TRPM-like"/>
</dbReference>
<evidence type="ECO:0000313" key="8">
    <source>
        <dbReference type="EMBL" id="KAK7443981.1"/>
    </source>
</evidence>
<feature type="domain" description="Ion transport" evidence="6">
    <location>
        <begin position="491"/>
        <end position="692"/>
    </location>
</feature>
<feature type="transmembrane region" description="Helical" evidence="5">
    <location>
        <begin position="671"/>
        <end position="691"/>
    </location>
</feature>
<evidence type="ECO:0000256" key="2">
    <source>
        <dbReference type="ARBA" id="ARBA00022692"/>
    </source>
</evidence>
<gene>
    <name evidence="8" type="ORF">BaRGS_00040436</name>
</gene>